<evidence type="ECO:0000256" key="4">
    <source>
        <dbReference type="ARBA" id="ARBA00022475"/>
    </source>
</evidence>
<dbReference type="SUPFAM" id="SSF52540">
    <property type="entry name" value="P-loop containing nucleoside triphosphate hydrolases"/>
    <property type="match status" value="1"/>
</dbReference>
<dbReference type="PANTHER" id="PTHR43297:SF2">
    <property type="entry name" value="DIPEPTIDE TRANSPORT ATP-BINDING PROTEIN DPPD"/>
    <property type="match status" value="1"/>
</dbReference>
<comment type="subcellular location">
    <subcellularLocation>
        <location evidence="1">Cell inner membrane</location>
        <topology evidence="1">Peripheral membrane protein</topology>
    </subcellularLocation>
</comment>
<evidence type="ECO:0000256" key="9">
    <source>
        <dbReference type="ARBA" id="ARBA00047356"/>
    </source>
</evidence>
<sequence>MAHEQQESTAGQPLLAVNNLNIAFAHDAFAHDPGETAITRDVSFTVGHGERVGVVGESGCGKTVTGLALLGLLPERTARVRGEILFQGRDLLKMPARELRRRRGRDISMIFQEPMSALDPVFTVGEQLIETLRAHERVSRKEARERAIAALEDVGIPSPRQRLDDYPYQFSGGMRQRVMIAMALICRPRLVIADEPTTALDVTVQAQIIDLLRELSDTTGTALLFITHDLGVVAETCSRLLTMYAGEVVESAPVDSVLRRPGHPYSSGLLRSLPGLSERGGRLPSIPGRVPAPSEMPAGCRFQARCPHATDGCEQSQPLRELDGERLARCWRGAELTLPGAVTP</sequence>
<proteinExistence type="inferred from homology"/>
<keyword evidence="4" id="KW-1003">Cell membrane</keyword>
<organism evidence="11 12">
    <name type="scientific">Alloalcanivorax profundimaris</name>
    <dbReference type="NCBI Taxonomy" id="2735259"/>
    <lineage>
        <taxon>Bacteria</taxon>
        <taxon>Pseudomonadati</taxon>
        <taxon>Pseudomonadota</taxon>
        <taxon>Gammaproteobacteria</taxon>
        <taxon>Oceanospirillales</taxon>
        <taxon>Alcanivoracaceae</taxon>
        <taxon>Alloalcanivorax</taxon>
    </lineage>
</organism>
<dbReference type="NCBIfam" id="TIGR01727">
    <property type="entry name" value="oligo_HPY"/>
    <property type="match status" value="1"/>
</dbReference>
<name>A0ABS0ASU8_9GAMM</name>
<dbReference type="InterPro" id="IPR013563">
    <property type="entry name" value="Oligopep_ABC_C"/>
</dbReference>
<evidence type="ECO:0000313" key="12">
    <source>
        <dbReference type="Proteomes" id="UP000662703"/>
    </source>
</evidence>
<reference evidence="11 12" key="1">
    <citation type="submission" date="2012-09" db="EMBL/GenBank/DDBJ databases">
        <title>Genome Sequence of alkane-degrading Bacterium Alcanivorax sp. 521-1.</title>
        <authorList>
            <person name="Lai Q."/>
            <person name="Shao Z."/>
        </authorList>
    </citation>
    <scope>NUCLEOTIDE SEQUENCE [LARGE SCALE GENOMIC DNA]</scope>
    <source>
        <strain evidence="11 12">521-1</strain>
    </source>
</reference>
<dbReference type="CDD" id="cd03257">
    <property type="entry name" value="ABC_NikE_OppD_transporters"/>
    <property type="match status" value="1"/>
</dbReference>
<keyword evidence="6" id="KW-0067">ATP-binding</keyword>
<comment type="catalytic activity">
    <reaction evidence="9">
        <text>a dipeptide(out) + ATP + H2O = a dipeptide(in) + ADP + phosphate + H(+)</text>
        <dbReference type="Rhea" id="RHEA:23120"/>
        <dbReference type="ChEBI" id="CHEBI:15377"/>
        <dbReference type="ChEBI" id="CHEBI:15378"/>
        <dbReference type="ChEBI" id="CHEBI:30616"/>
        <dbReference type="ChEBI" id="CHEBI:43474"/>
        <dbReference type="ChEBI" id="CHEBI:90799"/>
        <dbReference type="ChEBI" id="CHEBI:456216"/>
        <dbReference type="EC" id="7.4.2.9"/>
    </reaction>
</comment>
<evidence type="ECO:0000256" key="7">
    <source>
        <dbReference type="ARBA" id="ARBA00023136"/>
    </source>
</evidence>
<evidence type="ECO:0000256" key="1">
    <source>
        <dbReference type="ARBA" id="ARBA00004417"/>
    </source>
</evidence>
<accession>A0ABS0ASU8</accession>
<dbReference type="Pfam" id="PF08352">
    <property type="entry name" value="oligo_HPY"/>
    <property type="match status" value="1"/>
</dbReference>
<keyword evidence="12" id="KW-1185">Reference proteome</keyword>
<keyword evidence="7" id="KW-0472">Membrane</keyword>
<evidence type="ECO:0000256" key="8">
    <source>
        <dbReference type="ARBA" id="ARBA00038852"/>
    </source>
</evidence>
<dbReference type="Proteomes" id="UP000662703">
    <property type="component" value="Unassembled WGS sequence"/>
</dbReference>
<dbReference type="EC" id="7.4.2.9" evidence="8"/>
<evidence type="ECO:0000313" key="11">
    <source>
        <dbReference type="EMBL" id="MBF5057206.1"/>
    </source>
</evidence>
<keyword evidence="5" id="KW-0547">Nucleotide-binding</keyword>
<dbReference type="InterPro" id="IPR050388">
    <property type="entry name" value="ABC_Ni/Peptide_Import"/>
</dbReference>
<evidence type="ECO:0000256" key="5">
    <source>
        <dbReference type="ARBA" id="ARBA00022741"/>
    </source>
</evidence>
<feature type="domain" description="ABC transporter" evidence="10">
    <location>
        <begin position="17"/>
        <end position="270"/>
    </location>
</feature>
<dbReference type="InterPro" id="IPR017871">
    <property type="entry name" value="ABC_transporter-like_CS"/>
</dbReference>
<evidence type="ECO:0000256" key="2">
    <source>
        <dbReference type="ARBA" id="ARBA00005417"/>
    </source>
</evidence>
<dbReference type="InterPro" id="IPR027417">
    <property type="entry name" value="P-loop_NTPase"/>
</dbReference>
<dbReference type="PROSITE" id="PS50893">
    <property type="entry name" value="ABC_TRANSPORTER_2"/>
    <property type="match status" value="1"/>
</dbReference>
<evidence type="ECO:0000256" key="6">
    <source>
        <dbReference type="ARBA" id="ARBA00022840"/>
    </source>
</evidence>
<dbReference type="RefSeq" id="WP_194865492.1">
    <property type="nucleotide sequence ID" value="NZ_ARXX01000039.1"/>
</dbReference>
<evidence type="ECO:0000259" key="10">
    <source>
        <dbReference type="PROSITE" id="PS50893"/>
    </source>
</evidence>
<dbReference type="Gene3D" id="3.40.50.300">
    <property type="entry name" value="P-loop containing nucleotide triphosphate hydrolases"/>
    <property type="match status" value="1"/>
</dbReference>
<evidence type="ECO:0000256" key="3">
    <source>
        <dbReference type="ARBA" id="ARBA00022448"/>
    </source>
</evidence>
<dbReference type="EMBL" id="ARXX01000039">
    <property type="protein sequence ID" value="MBF5057206.1"/>
    <property type="molecule type" value="Genomic_DNA"/>
</dbReference>
<comment type="similarity">
    <text evidence="2">Belongs to the ABC transporter superfamily.</text>
</comment>
<protein>
    <recommendedName>
        <fullName evidence="8">ABC-type dipeptide transporter</fullName>
        <ecNumber evidence="8">7.4.2.9</ecNumber>
    </recommendedName>
</protein>
<gene>
    <name evidence="11" type="ORF">Y5W_02500</name>
</gene>
<dbReference type="SMART" id="SM00382">
    <property type="entry name" value="AAA"/>
    <property type="match status" value="1"/>
</dbReference>
<dbReference type="InterPro" id="IPR003439">
    <property type="entry name" value="ABC_transporter-like_ATP-bd"/>
</dbReference>
<dbReference type="Pfam" id="PF00005">
    <property type="entry name" value="ABC_tran"/>
    <property type="match status" value="1"/>
</dbReference>
<dbReference type="InterPro" id="IPR003593">
    <property type="entry name" value="AAA+_ATPase"/>
</dbReference>
<keyword evidence="3" id="KW-0813">Transport</keyword>
<dbReference type="PROSITE" id="PS00211">
    <property type="entry name" value="ABC_TRANSPORTER_1"/>
    <property type="match status" value="1"/>
</dbReference>
<dbReference type="PANTHER" id="PTHR43297">
    <property type="entry name" value="OLIGOPEPTIDE TRANSPORT ATP-BINDING PROTEIN APPD"/>
    <property type="match status" value="1"/>
</dbReference>
<comment type="caution">
    <text evidence="11">The sequence shown here is derived from an EMBL/GenBank/DDBJ whole genome shotgun (WGS) entry which is preliminary data.</text>
</comment>